<dbReference type="InterPro" id="IPR011990">
    <property type="entry name" value="TPR-like_helical_dom_sf"/>
</dbReference>
<gene>
    <name evidence="2" type="ORF">DVK44_05825</name>
</gene>
<dbReference type="InterPro" id="IPR027417">
    <property type="entry name" value="P-loop_NTPase"/>
</dbReference>
<keyword evidence="3" id="KW-1185">Reference proteome</keyword>
<dbReference type="SUPFAM" id="SSF48452">
    <property type="entry name" value="TPR-like"/>
    <property type="match status" value="2"/>
</dbReference>
<sequence>MTAVLQQVATDGWTRARDGVVRLFRRRRSGAPDSVASELESARAALAEARRRNDDATADRLIAEWSDRLLRDVLTDPAAEPELRALLEELAPGSVTFNGDVSARSAIQAGEIGTLNQHLHFHTATAEPPLTTAAAHRLPAEVPPFVNRDEQRTQLLRAVDERGEAPLVSPLTVVLSGVAGIGKTALAVRFAWELAPRFPAGTFYVDLDQWRTDRSIDVEAVLRHQLRRLGVAEDWLRAEYPALVELYGEKTRGARMALVLDNVWSADEITTLLPASADALVLVTGQRRLPLLEARGAIGLALGPLSPAHSAAMLRKIVTGATGASDAATPTDPADGQPRESPETVDALARLCEGFPAALRAAGTLLHLHRHRGIERLVADLTAQLHERGLPVVEAVWNASYGELPAPAARLYRLLPGHPGYDITVEAAAALLGTGRYEAEDAVEALLGAGLLAVSPAAPVLRGRTRFRLHGLLRSHAVRCADRHGDGAETEEALRRLLVWYRRQAERADRAVQTDRLRLADPVPELPYAPDLAFADEAGARAWLDTERKALYAWVRIAADLGEDTHAWALCEPLWKHYEDHGNHDDAIRAFTPGRDAAERAERPDALIRLRCQLAQALWRAGRAPEADSETERAVRAAASAVPGTRLHASALEFRGKFLAWRGEPDRAVTYFRQSRDIHGALPVPNTYGVLLQGFLLGRALRSAGRPAEAEDELDTALALARASHHLRMTARCLAELGRVHRALGRTGRAVTALTEAAEVEGRRGAGYDEARLHGELAELAGANGDALAAERHRARARELREGAGAAPESS</sequence>
<dbReference type="EMBL" id="CP031194">
    <property type="protein sequence ID" value="AXG77287.1"/>
    <property type="molecule type" value="Genomic_DNA"/>
</dbReference>
<name>A0A345HKR3_9ACTN</name>
<dbReference type="OrthoDB" id="3861774at2"/>
<dbReference type="PANTHER" id="PTHR47691:SF3">
    <property type="entry name" value="HTH-TYPE TRANSCRIPTIONAL REGULATOR RV0890C-RELATED"/>
    <property type="match status" value="1"/>
</dbReference>
<reference evidence="3" key="1">
    <citation type="submission" date="2018-07" db="EMBL/GenBank/DDBJ databases">
        <authorList>
            <person name="Zhao J."/>
        </authorList>
    </citation>
    <scope>NUCLEOTIDE SEQUENCE [LARGE SCALE GENOMIC DNA]</scope>
    <source>
        <strain evidence="3">GSSD-12</strain>
    </source>
</reference>
<dbReference type="AlphaFoldDB" id="A0A345HKR3"/>
<proteinExistence type="predicted"/>
<dbReference type="Pfam" id="PF13424">
    <property type="entry name" value="TPR_12"/>
    <property type="match status" value="1"/>
</dbReference>
<dbReference type="PANTHER" id="PTHR47691">
    <property type="entry name" value="REGULATOR-RELATED"/>
    <property type="match status" value="1"/>
</dbReference>
<dbReference type="KEGG" id="spad:DVK44_05825"/>
<dbReference type="Gene3D" id="1.25.40.10">
    <property type="entry name" value="Tetratricopeptide repeat domain"/>
    <property type="match status" value="2"/>
</dbReference>
<evidence type="ECO:0000313" key="3">
    <source>
        <dbReference type="Proteomes" id="UP000253868"/>
    </source>
</evidence>
<dbReference type="SMART" id="SM00028">
    <property type="entry name" value="TPR"/>
    <property type="match status" value="3"/>
</dbReference>
<organism evidence="2 3">
    <name type="scientific">Streptomyces paludis</name>
    <dbReference type="NCBI Taxonomy" id="2282738"/>
    <lineage>
        <taxon>Bacteria</taxon>
        <taxon>Bacillati</taxon>
        <taxon>Actinomycetota</taxon>
        <taxon>Actinomycetes</taxon>
        <taxon>Kitasatosporales</taxon>
        <taxon>Streptomycetaceae</taxon>
        <taxon>Streptomyces</taxon>
    </lineage>
</organism>
<dbReference type="Proteomes" id="UP000253868">
    <property type="component" value="Chromosome"/>
</dbReference>
<evidence type="ECO:0000313" key="2">
    <source>
        <dbReference type="EMBL" id="AXG77287.1"/>
    </source>
</evidence>
<dbReference type="InterPro" id="IPR003593">
    <property type="entry name" value="AAA+_ATPase"/>
</dbReference>
<evidence type="ECO:0000259" key="1">
    <source>
        <dbReference type="SMART" id="SM00382"/>
    </source>
</evidence>
<feature type="domain" description="AAA+ ATPase" evidence="1">
    <location>
        <begin position="169"/>
        <end position="304"/>
    </location>
</feature>
<dbReference type="PRINTS" id="PR00364">
    <property type="entry name" value="DISEASERSIST"/>
</dbReference>
<dbReference type="Gene3D" id="3.40.50.300">
    <property type="entry name" value="P-loop containing nucleotide triphosphate hydrolases"/>
    <property type="match status" value="1"/>
</dbReference>
<dbReference type="SMART" id="SM00382">
    <property type="entry name" value="AAA"/>
    <property type="match status" value="1"/>
</dbReference>
<dbReference type="InterPro" id="IPR019734">
    <property type="entry name" value="TPR_rpt"/>
</dbReference>
<dbReference type="SUPFAM" id="SSF52540">
    <property type="entry name" value="P-loop containing nucleoside triphosphate hydrolases"/>
    <property type="match status" value="1"/>
</dbReference>
<accession>A0A345HKR3</accession>
<protein>
    <recommendedName>
        <fullName evidence="1">AAA+ ATPase domain-containing protein</fullName>
    </recommendedName>
</protein>